<evidence type="ECO:0000256" key="7">
    <source>
        <dbReference type="ARBA" id="ARBA00023010"/>
    </source>
</evidence>
<dbReference type="PANTHER" id="PTHR42982:SF1">
    <property type="entry name" value="SEC-INDEPENDENT PROTEIN TRANSLOCASE PROTEIN TATA"/>
    <property type="match status" value="1"/>
</dbReference>
<dbReference type="HAMAP" id="MF_00236">
    <property type="entry name" value="TatA_E"/>
    <property type="match status" value="1"/>
</dbReference>
<organism evidence="11 12">
    <name type="scientific">Paenibacillus agilis</name>
    <dbReference type="NCBI Taxonomy" id="3020863"/>
    <lineage>
        <taxon>Bacteria</taxon>
        <taxon>Bacillati</taxon>
        <taxon>Bacillota</taxon>
        <taxon>Bacilli</taxon>
        <taxon>Bacillales</taxon>
        <taxon>Paenibacillaceae</taxon>
        <taxon>Paenibacillus</taxon>
    </lineage>
</organism>
<feature type="transmembrane region" description="Helical" evidence="9">
    <location>
        <begin position="6"/>
        <end position="22"/>
    </location>
</feature>
<dbReference type="Gene3D" id="1.20.5.3310">
    <property type="match status" value="1"/>
</dbReference>
<comment type="subcellular location">
    <subcellularLocation>
        <location evidence="1 9">Cell membrane</location>
        <topology evidence="1 9">Single-pass membrane protein</topology>
    </subcellularLocation>
</comment>
<keyword evidence="3 9" id="KW-1003">Cell membrane</keyword>
<evidence type="ECO:0000256" key="10">
    <source>
        <dbReference type="SAM" id="MobiDB-lite"/>
    </source>
</evidence>
<keyword evidence="6 9" id="KW-1133">Transmembrane helix</keyword>
<keyword evidence="12" id="KW-1185">Reference proteome</keyword>
<dbReference type="GO" id="GO:0043953">
    <property type="term" value="P:protein transport by the Tat complex"/>
    <property type="evidence" value="ECO:0007669"/>
    <property type="project" value="UniProtKB-UniRule"/>
</dbReference>
<dbReference type="Pfam" id="PF02416">
    <property type="entry name" value="TatA_B_E"/>
    <property type="match status" value="1"/>
</dbReference>
<dbReference type="RefSeq" id="WP_144986703.1">
    <property type="nucleotide sequence ID" value="NZ_VNJK01000001.1"/>
</dbReference>
<dbReference type="AlphaFoldDB" id="A0A559IW12"/>
<dbReference type="NCBIfam" id="TIGR01411">
    <property type="entry name" value="tatAE"/>
    <property type="match status" value="1"/>
</dbReference>
<keyword evidence="7 9" id="KW-0811">Translocation</keyword>
<dbReference type="EMBL" id="VNJK01000001">
    <property type="protein sequence ID" value="TVX91825.1"/>
    <property type="molecule type" value="Genomic_DNA"/>
</dbReference>
<evidence type="ECO:0000256" key="9">
    <source>
        <dbReference type="HAMAP-Rule" id="MF_00236"/>
    </source>
</evidence>
<comment type="similarity">
    <text evidence="9">Belongs to the TatA/E family.</text>
</comment>
<evidence type="ECO:0000256" key="5">
    <source>
        <dbReference type="ARBA" id="ARBA00022927"/>
    </source>
</evidence>
<dbReference type="OrthoDB" id="9800908at2"/>
<evidence type="ECO:0000256" key="1">
    <source>
        <dbReference type="ARBA" id="ARBA00004162"/>
    </source>
</evidence>
<evidence type="ECO:0000256" key="4">
    <source>
        <dbReference type="ARBA" id="ARBA00022692"/>
    </source>
</evidence>
<dbReference type="PANTHER" id="PTHR42982">
    <property type="entry name" value="SEC-INDEPENDENT PROTEIN TRANSLOCASE PROTEIN TATA"/>
    <property type="match status" value="1"/>
</dbReference>
<evidence type="ECO:0000256" key="6">
    <source>
        <dbReference type="ARBA" id="ARBA00022989"/>
    </source>
</evidence>
<dbReference type="InterPro" id="IPR003369">
    <property type="entry name" value="TatA/B/E"/>
</dbReference>
<name>A0A559IW12_9BACL</name>
<feature type="compositionally biased region" description="Low complexity" evidence="10">
    <location>
        <begin position="66"/>
        <end position="77"/>
    </location>
</feature>
<feature type="region of interest" description="Disordered" evidence="10">
    <location>
        <begin position="45"/>
        <end position="99"/>
    </location>
</feature>
<evidence type="ECO:0000313" key="12">
    <source>
        <dbReference type="Proteomes" id="UP000318102"/>
    </source>
</evidence>
<dbReference type="GO" id="GO:0008320">
    <property type="term" value="F:protein transmembrane transporter activity"/>
    <property type="evidence" value="ECO:0007669"/>
    <property type="project" value="UniProtKB-UniRule"/>
</dbReference>
<evidence type="ECO:0000313" key="11">
    <source>
        <dbReference type="EMBL" id="TVX91825.1"/>
    </source>
</evidence>
<gene>
    <name evidence="9" type="primary">tatA</name>
    <name evidence="11" type="ORF">FPZ44_01370</name>
</gene>
<dbReference type="InterPro" id="IPR006312">
    <property type="entry name" value="TatA/E"/>
</dbReference>
<comment type="subunit">
    <text evidence="9">Forms a complex with TatC.</text>
</comment>
<evidence type="ECO:0000256" key="8">
    <source>
        <dbReference type="ARBA" id="ARBA00023136"/>
    </source>
</evidence>
<feature type="compositionally biased region" description="Basic and acidic residues" evidence="10">
    <location>
        <begin position="45"/>
        <end position="63"/>
    </location>
</feature>
<dbReference type="Proteomes" id="UP000318102">
    <property type="component" value="Unassembled WGS sequence"/>
</dbReference>
<evidence type="ECO:0000256" key="2">
    <source>
        <dbReference type="ARBA" id="ARBA00022448"/>
    </source>
</evidence>
<protein>
    <recommendedName>
        <fullName evidence="9">Sec-independent protein translocase protein TatA</fullName>
    </recommendedName>
</protein>
<keyword evidence="5 9" id="KW-0653">Protein transport</keyword>
<dbReference type="GO" id="GO:0033281">
    <property type="term" value="C:TAT protein transport complex"/>
    <property type="evidence" value="ECO:0007669"/>
    <property type="project" value="UniProtKB-UniRule"/>
</dbReference>
<reference evidence="11 12" key="1">
    <citation type="submission" date="2019-07" db="EMBL/GenBank/DDBJ databases">
        <authorList>
            <person name="Kim J."/>
        </authorList>
    </citation>
    <scope>NUCLEOTIDE SEQUENCE [LARGE SCALE GENOMIC DNA]</scope>
    <source>
        <strain evidence="11 12">N4</strain>
    </source>
</reference>
<comment type="caution">
    <text evidence="11">The sequence shown here is derived from an EMBL/GenBank/DDBJ whole genome shotgun (WGS) entry which is preliminary data.</text>
</comment>
<keyword evidence="4 9" id="KW-0812">Transmembrane</keyword>
<evidence type="ECO:0000256" key="3">
    <source>
        <dbReference type="ARBA" id="ARBA00022475"/>
    </source>
</evidence>
<proteinExistence type="inferred from homology"/>
<keyword evidence="8 9" id="KW-0472">Membrane</keyword>
<dbReference type="NCBIfam" id="NF011430">
    <property type="entry name" value="PRK14861.1"/>
    <property type="match status" value="1"/>
</dbReference>
<sequence length="99" mass="10580">MPSGIGIPGLILILILALLLFGPNKLPELGRAFGRTLREFKAGARDVMRDDEDNKGTERKEVQAESTVVSSSTNVSNGQAATLSSEPPSQSSTSRRLPE</sequence>
<accession>A0A559IW12</accession>
<feature type="compositionally biased region" description="Low complexity" evidence="10">
    <location>
        <begin position="84"/>
        <end position="99"/>
    </location>
</feature>
<keyword evidence="2 9" id="KW-0813">Transport</keyword>
<comment type="function">
    <text evidence="9">Part of the twin-arginine translocation (Tat) system that transports large folded proteins containing a characteristic twin-arginine motif in their signal peptide across membranes. TatA could form the protein-conducting channel of the Tat system.</text>
</comment>